<dbReference type="EMBL" id="MNPW01000001">
    <property type="protein sequence ID" value="ONH57555.1"/>
    <property type="molecule type" value="Genomic_DNA"/>
</dbReference>
<name>A0A1V2KJI1_PSECE</name>
<proteinExistence type="predicted"/>
<comment type="caution">
    <text evidence="2">The sequence shown here is derived from an EMBL/GenBank/DDBJ whole genome shotgun (WGS) entry which is preliminary data.</text>
</comment>
<dbReference type="Proteomes" id="UP000189295">
    <property type="component" value="Unassembled WGS sequence"/>
</dbReference>
<keyword evidence="1" id="KW-1133">Transmembrane helix</keyword>
<keyword evidence="1" id="KW-0812">Transmembrane</keyword>
<reference evidence="2 3" key="1">
    <citation type="submission" date="2016-10" db="EMBL/GenBank/DDBJ databases">
        <title>Pseudomonas lactis sp. nov. and Pseudomonas paralactis sp. nov., isolated from bovine raw milk.</title>
        <authorList>
            <person name="Von Neubeck M."/>
            <person name="Huptas C."/>
            <person name="Glueck C."/>
            <person name="Krewinkel M."/>
            <person name="Stoeckel M."/>
            <person name="Stressler T."/>
            <person name="Fischer L."/>
            <person name="Hinrichs J."/>
            <person name="Scherer S."/>
            <person name="Wenning M."/>
        </authorList>
    </citation>
    <scope>NUCLEOTIDE SEQUENCE [LARGE SCALE GENOMIC DNA]</scope>
    <source>
        <strain evidence="2 3">DSM 17516</strain>
    </source>
</reference>
<dbReference type="AlphaFoldDB" id="A0A1V2KJI1"/>
<evidence type="ECO:0000256" key="1">
    <source>
        <dbReference type="SAM" id="Phobius"/>
    </source>
</evidence>
<organism evidence="2 3">
    <name type="scientific">Pseudomonas cedrina subsp. cedrina</name>
    <dbReference type="NCBI Taxonomy" id="76762"/>
    <lineage>
        <taxon>Bacteria</taxon>
        <taxon>Pseudomonadati</taxon>
        <taxon>Pseudomonadota</taxon>
        <taxon>Gammaproteobacteria</taxon>
        <taxon>Pseudomonadales</taxon>
        <taxon>Pseudomonadaceae</taxon>
        <taxon>Pseudomonas</taxon>
    </lineage>
</organism>
<protein>
    <submittedName>
        <fullName evidence="2">Uncharacterized protein</fullName>
    </submittedName>
</protein>
<evidence type="ECO:0000313" key="2">
    <source>
        <dbReference type="EMBL" id="ONH57555.1"/>
    </source>
</evidence>
<accession>A0A1V2KJI1</accession>
<gene>
    <name evidence="2" type="ORF">BLL36_02490</name>
</gene>
<dbReference type="RefSeq" id="WP_076949888.1">
    <property type="nucleotide sequence ID" value="NZ_MNPW01000001.1"/>
</dbReference>
<feature type="transmembrane region" description="Helical" evidence="1">
    <location>
        <begin position="6"/>
        <end position="27"/>
    </location>
</feature>
<sequence length="158" mass="17974">MGTTSLVAWIALAVSAFSFLFNVIGFYRSRAKDLFSLRQEVLTKAEKTRSSWARSIQNNKSLIHKAEVNNRLEPELQAMLINFLGSHQEFLEQCEADASAFAKDVYENGAKFTESKCREYLRMLDPNLEVFERTEGVAERKYIELTERAEAAGRISPA</sequence>
<dbReference type="OrthoDB" id="7021443at2"/>
<keyword evidence="1" id="KW-0472">Membrane</keyword>
<evidence type="ECO:0000313" key="3">
    <source>
        <dbReference type="Proteomes" id="UP000189295"/>
    </source>
</evidence>